<protein>
    <recommendedName>
        <fullName evidence="4">V8-like Glu-specific endopeptidase</fullName>
    </recommendedName>
</protein>
<dbReference type="EMBL" id="BAAARK010000042">
    <property type="protein sequence ID" value="GAA2687814.1"/>
    <property type="molecule type" value="Genomic_DNA"/>
</dbReference>
<accession>A0ABN3SYI9</accession>
<feature type="compositionally biased region" description="Low complexity" evidence="1">
    <location>
        <begin position="387"/>
        <end position="408"/>
    </location>
</feature>
<dbReference type="InterPro" id="IPR043504">
    <property type="entry name" value="Peptidase_S1_PA_chymotrypsin"/>
</dbReference>
<dbReference type="SUPFAM" id="SSF50494">
    <property type="entry name" value="Trypsin-like serine proteases"/>
    <property type="match status" value="1"/>
</dbReference>
<evidence type="ECO:0000256" key="1">
    <source>
        <dbReference type="SAM" id="MobiDB-lite"/>
    </source>
</evidence>
<dbReference type="Proteomes" id="UP001500994">
    <property type="component" value="Unassembled WGS sequence"/>
</dbReference>
<organism evidence="2 3">
    <name type="scientific">Streptomyces lunalinharesii</name>
    <dbReference type="NCBI Taxonomy" id="333384"/>
    <lineage>
        <taxon>Bacteria</taxon>
        <taxon>Bacillati</taxon>
        <taxon>Actinomycetota</taxon>
        <taxon>Actinomycetes</taxon>
        <taxon>Kitasatosporales</taxon>
        <taxon>Streptomycetaceae</taxon>
        <taxon>Streptomyces</taxon>
    </lineage>
</organism>
<evidence type="ECO:0000313" key="3">
    <source>
        <dbReference type="Proteomes" id="UP001500994"/>
    </source>
</evidence>
<proteinExistence type="predicted"/>
<dbReference type="InterPro" id="IPR009003">
    <property type="entry name" value="Peptidase_S1_PA"/>
</dbReference>
<comment type="caution">
    <text evidence="2">The sequence shown here is derived from an EMBL/GenBank/DDBJ whole genome shotgun (WGS) entry which is preliminary data.</text>
</comment>
<sequence length="418" mass="43898">MSKTADVPKKADGSRTAHGAGATGMRRAIDVRSTDEAPDAVEARGADGAPDAAHPWNAAPARRGRHALRVTDDRLRRRGRAVTLVLGMAFGLATSPVSHAADTGPGGHGTQSSVNHESHPRSTWTSKDAKAFWTPQRMAKAAPPERAPGKPATTSQAAPTATHFDGIPSVGVLFSVDGEAREHHCTASVVHSPHGNLILTAGHCNPGARAAFVPQYQSGQDSQPYGVWAIEDSYAYSDRGTSGAGADLDFAFATVAPDDSGRHIEEVTGGNVLAATPSYRNQVSVIGYPNLRSDPEDRAVRCDTTTERLAGTRQLRMECNGFYGGTSGSPWLAGYDPRTRTGRVIGVIGGVNGGGPQGPHSDRTSYSPYFGKEILSLYDRATKAQGSQDTQDSQNAQDSQNSQSSQGSEDVPDGADDA</sequence>
<evidence type="ECO:0008006" key="4">
    <source>
        <dbReference type="Google" id="ProtNLM"/>
    </source>
</evidence>
<name>A0ABN3SYI9_9ACTN</name>
<feature type="region of interest" description="Disordered" evidence="1">
    <location>
        <begin position="1"/>
        <end position="60"/>
    </location>
</feature>
<feature type="compositionally biased region" description="Basic and acidic residues" evidence="1">
    <location>
        <begin position="1"/>
        <end position="15"/>
    </location>
</feature>
<evidence type="ECO:0000313" key="2">
    <source>
        <dbReference type="EMBL" id="GAA2687814.1"/>
    </source>
</evidence>
<reference evidence="2 3" key="1">
    <citation type="journal article" date="2019" name="Int. J. Syst. Evol. Microbiol.">
        <title>The Global Catalogue of Microorganisms (GCM) 10K type strain sequencing project: providing services to taxonomists for standard genome sequencing and annotation.</title>
        <authorList>
            <consortium name="The Broad Institute Genomics Platform"/>
            <consortium name="The Broad Institute Genome Sequencing Center for Infectious Disease"/>
            <person name="Wu L."/>
            <person name="Ma J."/>
        </authorList>
    </citation>
    <scope>NUCLEOTIDE SEQUENCE [LARGE SCALE GENOMIC DNA]</scope>
    <source>
        <strain evidence="2 3">JCM 16374</strain>
    </source>
</reference>
<feature type="region of interest" description="Disordered" evidence="1">
    <location>
        <begin position="99"/>
        <end position="128"/>
    </location>
</feature>
<feature type="compositionally biased region" description="Basic and acidic residues" evidence="1">
    <location>
        <begin position="27"/>
        <end position="45"/>
    </location>
</feature>
<dbReference type="Gene3D" id="2.40.10.10">
    <property type="entry name" value="Trypsin-like serine proteases"/>
    <property type="match status" value="2"/>
</dbReference>
<feature type="region of interest" description="Disordered" evidence="1">
    <location>
        <begin position="141"/>
        <end position="162"/>
    </location>
</feature>
<keyword evidence="3" id="KW-1185">Reference proteome</keyword>
<feature type="compositionally biased region" description="Low complexity" evidence="1">
    <location>
        <begin position="151"/>
        <end position="162"/>
    </location>
</feature>
<dbReference type="RefSeq" id="WP_344583664.1">
    <property type="nucleotide sequence ID" value="NZ_BAAARK010000042.1"/>
</dbReference>
<feature type="region of interest" description="Disordered" evidence="1">
    <location>
        <begin position="377"/>
        <end position="418"/>
    </location>
</feature>
<feature type="compositionally biased region" description="Polar residues" evidence="1">
    <location>
        <begin position="110"/>
        <end position="126"/>
    </location>
</feature>
<gene>
    <name evidence="2" type="ORF">GCM10009864_72040</name>
</gene>